<dbReference type="GO" id="GO:0045892">
    <property type="term" value="P:negative regulation of DNA-templated transcription"/>
    <property type="evidence" value="ECO:0007669"/>
    <property type="project" value="UniProtKB-ARBA"/>
</dbReference>
<dbReference type="PROSITE" id="PS01081">
    <property type="entry name" value="HTH_TETR_1"/>
    <property type="match status" value="1"/>
</dbReference>
<comment type="caution">
    <text evidence="6">The sequence shown here is derived from an EMBL/GenBank/DDBJ whole genome shotgun (WGS) entry which is preliminary data.</text>
</comment>
<dbReference type="Gene3D" id="1.10.357.10">
    <property type="entry name" value="Tetracycline Repressor, domain 2"/>
    <property type="match status" value="1"/>
</dbReference>
<dbReference type="Proteomes" id="UP000050509">
    <property type="component" value="Unassembled WGS sequence"/>
</dbReference>
<sequence length="211" mass="23571">MTTPLRERRRQMLRDEILQAAGALLNEKGYAAMSMDDLATSAGISKPTLYTHFANKEELILAAVMHWFERVDEAVRNDPTPRTPLQQLTFILRTVLQLQIDNGALSPRPWSPEILQIIRQNEAVLARLCQVDNSIGDIVRSALASGEIDSRLDAGTVIYTFFAFIHTMHLPLFKLKILNFSDAEAPAFNPDTAASTLAHIFEQGVRASEQP</sequence>
<evidence type="ECO:0000256" key="3">
    <source>
        <dbReference type="ARBA" id="ARBA00023163"/>
    </source>
</evidence>
<keyword evidence="2 4" id="KW-0238">DNA-binding</keyword>
<dbReference type="InterPro" id="IPR001647">
    <property type="entry name" value="HTH_TetR"/>
</dbReference>
<evidence type="ECO:0000256" key="2">
    <source>
        <dbReference type="ARBA" id="ARBA00023125"/>
    </source>
</evidence>
<protein>
    <recommendedName>
        <fullName evidence="5">HTH tetR-type domain-containing protein</fullName>
    </recommendedName>
</protein>
<feature type="DNA-binding region" description="H-T-H motif" evidence="4">
    <location>
        <begin position="34"/>
        <end position="53"/>
    </location>
</feature>
<organism evidence="6 7">
    <name type="scientific">Kouleothrix aurantiaca</name>
    <dbReference type="NCBI Taxonomy" id="186479"/>
    <lineage>
        <taxon>Bacteria</taxon>
        <taxon>Bacillati</taxon>
        <taxon>Chloroflexota</taxon>
        <taxon>Chloroflexia</taxon>
        <taxon>Chloroflexales</taxon>
        <taxon>Roseiflexineae</taxon>
        <taxon>Roseiflexaceae</taxon>
        <taxon>Kouleothrix</taxon>
    </lineage>
</organism>
<dbReference type="InterPro" id="IPR009057">
    <property type="entry name" value="Homeodomain-like_sf"/>
</dbReference>
<keyword evidence="7" id="KW-1185">Reference proteome</keyword>
<proteinExistence type="predicted"/>
<dbReference type="SUPFAM" id="SSF46689">
    <property type="entry name" value="Homeodomain-like"/>
    <property type="match status" value="1"/>
</dbReference>
<evidence type="ECO:0000313" key="7">
    <source>
        <dbReference type="Proteomes" id="UP000050509"/>
    </source>
</evidence>
<dbReference type="EMBL" id="LJCR01000509">
    <property type="protein sequence ID" value="KPV52546.1"/>
    <property type="molecule type" value="Genomic_DNA"/>
</dbReference>
<dbReference type="FunFam" id="1.10.10.60:FF:000141">
    <property type="entry name" value="TetR family transcriptional regulator"/>
    <property type="match status" value="1"/>
</dbReference>
<dbReference type="SUPFAM" id="SSF48498">
    <property type="entry name" value="Tetracyclin repressor-like, C-terminal domain"/>
    <property type="match status" value="1"/>
</dbReference>
<keyword evidence="3" id="KW-0804">Transcription</keyword>
<evidence type="ECO:0000259" key="5">
    <source>
        <dbReference type="PROSITE" id="PS50977"/>
    </source>
</evidence>
<evidence type="ECO:0000256" key="4">
    <source>
        <dbReference type="PROSITE-ProRule" id="PRU00335"/>
    </source>
</evidence>
<name>A0A0P9DQR2_9CHLR</name>
<keyword evidence="1" id="KW-0805">Transcription regulation</keyword>
<reference evidence="6 7" key="1">
    <citation type="submission" date="2015-09" db="EMBL/GenBank/DDBJ databases">
        <title>Draft genome sequence of Kouleothrix aurantiaca JCM 19913.</title>
        <authorList>
            <person name="Hemp J."/>
        </authorList>
    </citation>
    <scope>NUCLEOTIDE SEQUENCE [LARGE SCALE GENOMIC DNA]</scope>
    <source>
        <strain evidence="6 7">COM-B</strain>
    </source>
</reference>
<dbReference type="GO" id="GO:0003700">
    <property type="term" value="F:DNA-binding transcription factor activity"/>
    <property type="evidence" value="ECO:0007669"/>
    <property type="project" value="TreeGrafter"/>
</dbReference>
<dbReference type="InterPro" id="IPR023772">
    <property type="entry name" value="DNA-bd_HTH_TetR-type_CS"/>
</dbReference>
<dbReference type="PANTHER" id="PTHR30055:SF234">
    <property type="entry name" value="HTH-TYPE TRANSCRIPTIONAL REGULATOR BETI"/>
    <property type="match status" value="1"/>
</dbReference>
<dbReference type="Pfam" id="PF00440">
    <property type="entry name" value="TetR_N"/>
    <property type="match status" value="1"/>
</dbReference>
<dbReference type="PANTHER" id="PTHR30055">
    <property type="entry name" value="HTH-TYPE TRANSCRIPTIONAL REGULATOR RUTR"/>
    <property type="match status" value="1"/>
</dbReference>
<dbReference type="PROSITE" id="PS50977">
    <property type="entry name" value="HTH_TETR_2"/>
    <property type="match status" value="1"/>
</dbReference>
<gene>
    <name evidence="6" type="ORF">SE17_14865</name>
</gene>
<accession>A0A0P9DQR2</accession>
<dbReference type="PRINTS" id="PR00455">
    <property type="entry name" value="HTHTETR"/>
</dbReference>
<dbReference type="InterPro" id="IPR050109">
    <property type="entry name" value="HTH-type_TetR-like_transc_reg"/>
</dbReference>
<dbReference type="GO" id="GO:0000976">
    <property type="term" value="F:transcription cis-regulatory region binding"/>
    <property type="evidence" value="ECO:0007669"/>
    <property type="project" value="TreeGrafter"/>
</dbReference>
<feature type="domain" description="HTH tetR-type" evidence="5">
    <location>
        <begin position="11"/>
        <end position="71"/>
    </location>
</feature>
<dbReference type="AlphaFoldDB" id="A0A0P9DQR2"/>
<dbReference type="InterPro" id="IPR036271">
    <property type="entry name" value="Tet_transcr_reg_TetR-rel_C_sf"/>
</dbReference>
<evidence type="ECO:0000313" key="6">
    <source>
        <dbReference type="EMBL" id="KPV52546.1"/>
    </source>
</evidence>
<dbReference type="PATRIC" id="fig|186479.3.peg.8739"/>
<evidence type="ECO:0000256" key="1">
    <source>
        <dbReference type="ARBA" id="ARBA00023015"/>
    </source>
</evidence>